<evidence type="ECO:0000313" key="2">
    <source>
        <dbReference type="Proteomes" id="UP000821845"/>
    </source>
</evidence>
<name>A0ACB7TKZ7_HYAAI</name>
<evidence type="ECO:0000313" key="1">
    <source>
        <dbReference type="EMBL" id="KAH6948242.1"/>
    </source>
</evidence>
<proteinExistence type="predicted"/>
<dbReference type="Proteomes" id="UP000821845">
    <property type="component" value="Chromosome 1"/>
</dbReference>
<gene>
    <name evidence="1" type="ORF">HPB50_023290</name>
</gene>
<keyword evidence="2" id="KW-1185">Reference proteome</keyword>
<dbReference type="EMBL" id="CM023481">
    <property type="protein sequence ID" value="KAH6948242.1"/>
    <property type="molecule type" value="Genomic_DNA"/>
</dbReference>
<accession>A0ACB7TKZ7</accession>
<organism evidence="1 2">
    <name type="scientific">Hyalomma asiaticum</name>
    <name type="common">Tick</name>
    <dbReference type="NCBI Taxonomy" id="266040"/>
    <lineage>
        <taxon>Eukaryota</taxon>
        <taxon>Metazoa</taxon>
        <taxon>Ecdysozoa</taxon>
        <taxon>Arthropoda</taxon>
        <taxon>Chelicerata</taxon>
        <taxon>Arachnida</taxon>
        <taxon>Acari</taxon>
        <taxon>Parasitiformes</taxon>
        <taxon>Ixodida</taxon>
        <taxon>Ixodoidea</taxon>
        <taxon>Ixodidae</taxon>
        <taxon>Hyalomminae</taxon>
        <taxon>Hyalomma</taxon>
    </lineage>
</organism>
<reference evidence="1" key="1">
    <citation type="submission" date="2020-05" db="EMBL/GenBank/DDBJ databases">
        <title>Large-scale comparative analyses of tick genomes elucidate their genetic diversity and vector capacities.</title>
        <authorList>
            <person name="Jia N."/>
            <person name="Wang J."/>
            <person name="Shi W."/>
            <person name="Du L."/>
            <person name="Sun Y."/>
            <person name="Zhan W."/>
            <person name="Jiang J."/>
            <person name="Wang Q."/>
            <person name="Zhang B."/>
            <person name="Ji P."/>
            <person name="Sakyi L.B."/>
            <person name="Cui X."/>
            <person name="Yuan T."/>
            <person name="Jiang B."/>
            <person name="Yang W."/>
            <person name="Lam T.T.-Y."/>
            <person name="Chang Q."/>
            <person name="Ding S."/>
            <person name="Wang X."/>
            <person name="Zhu J."/>
            <person name="Ruan X."/>
            <person name="Zhao L."/>
            <person name="Wei J."/>
            <person name="Que T."/>
            <person name="Du C."/>
            <person name="Cheng J."/>
            <person name="Dai P."/>
            <person name="Han X."/>
            <person name="Huang E."/>
            <person name="Gao Y."/>
            <person name="Liu J."/>
            <person name="Shao H."/>
            <person name="Ye R."/>
            <person name="Li L."/>
            <person name="Wei W."/>
            <person name="Wang X."/>
            <person name="Wang C."/>
            <person name="Yang T."/>
            <person name="Huo Q."/>
            <person name="Li W."/>
            <person name="Guo W."/>
            <person name="Chen H."/>
            <person name="Zhou L."/>
            <person name="Ni X."/>
            <person name="Tian J."/>
            <person name="Zhou Y."/>
            <person name="Sheng Y."/>
            <person name="Liu T."/>
            <person name="Pan Y."/>
            <person name="Xia L."/>
            <person name="Li J."/>
            <person name="Zhao F."/>
            <person name="Cao W."/>
        </authorList>
    </citation>
    <scope>NUCLEOTIDE SEQUENCE</scope>
    <source>
        <strain evidence="1">Hyas-2018</strain>
    </source>
</reference>
<protein>
    <submittedName>
        <fullName evidence="1">Uncharacterized protein</fullName>
    </submittedName>
</protein>
<sequence>MTCVNLIAITTCQSRVLSFCRKKEILPLELRALFSYVELSWGHAKRVTKILKSEVWHQIRLYQDALHSLICDGINLQSDRRRYHEYRRLASQTAEFLWQRARSSISMATTQKPPSSSSITSLDEVVLSSEVANILQKSLKFCYQPSTLPQQLLAMVRKVANLKTIGTGQ</sequence>
<comment type="caution">
    <text evidence="1">The sequence shown here is derived from an EMBL/GenBank/DDBJ whole genome shotgun (WGS) entry which is preliminary data.</text>
</comment>